<proteinExistence type="predicted"/>
<dbReference type="InParanoid" id="D6RPZ9"/>
<feature type="region of interest" description="Disordered" evidence="1">
    <location>
        <begin position="379"/>
        <end position="427"/>
    </location>
</feature>
<accession>D6RPZ9</accession>
<feature type="region of interest" description="Disordered" evidence="1">
    <location>
        <begin position="324"/>
        <end position="347"/>
    </location>
</feature>
<dbReference type="GeneID" id="9379317"/>
<dbReference type="AlphaFoldDB" id="D6RPZ9"/>
<name>D6RPZ9_COPC7</name>
<sequence>MSTSSDPPGRSSSDSRHYPQRDLQYQYPQRSPNRRSTPSISRFSEPQQHHHRDHYNAPTPPIPLPLPLVAAPAPPSTTSSSSVSSWSSAGGLGGDRHTHRIMEPKPLRIPYGLSSGPARHLVMPSLIKQMNPENDPTPPILSNAIYERHLLKHRHGFPLWSPHPSVQLPKSYVDKGVRVGDVGIITQYGAFDYLFNICLPAEHPNNSGPLPDGFVPLLTQQKDISESPEHPPNSCFCSSVKQASHLSFESTASEGAILILPEGAHHEDIRNLSKFREYAAHHAHSWYKFANGVCGREIENGELHLVTGCDKTANWGMAAFSGDQVKSQGQENQSQQQEHQQLGSAATSPVVTLTFTTQVGPDGESPVYSWEKKNTSMYHGHPGHIHVEAKSSSSSTSQSPISATTTTTPSGSSSIGATPGTERSKNQCTFVRSHTISLSDDEWSKVMASINVGTAASGGGDSASDTSTIDLVAKRSRNTLKRFFSSFGPKSSNLLAKSPGGSTLMFPEFPSRGMDRSFIRLQS</sequence>
<evidence type="ECO:0000313" key="3">
    <source>
        <dbReference type="Proteomes" id="UP000001861"/>
    </source>
</evidence>
<dbReference type="KEGG" id="cci:CC1G_15320"/>
<comment type="caution">
    <text evidence="2">The sequence shown here is derived from an EMBL/GenBank/DDBJ whole genome shotgun (WGS) entry which is preliminary data.</text>
</comment>
<feature type="compositionally biased region" description="Polar residues" evidence="1">
    <location>
        <begin position="26"/>
        <end position="46"/>
    </location>
</feature>
<protein>
    <submittedName>
        <fullName evidence="2">Uncharacterized protein</fullName>
    </submittedName>
</protein>
<dbReference type="EMBL" id="AACS02000010">
    <property type="protein sequence ID" value="EFI26919.1"/>
    <property type="molecule type" value="Genomic_DNA"/>
</dbReference>
<feature type="compositionally biased region" description="Low complexity" evidence="1">
    <location>
        <begin position="67"/>
        <end position="89"/>
    </location>
</feature>
<evidence type="ECO:0000256" key="1">
    <source>
        <dbReference type="SAM" id="MobiDB-lite"/>
    </source>
</evidence>
<reference evidence="2 3" key="1">
    <citation type="journal article" date="2010" name="Proc. Natl. Acad. Sci. U.S.A.">
        <title>Insights into evolution of multicellular fungi from the assembled chromosomes of the mushroom Coprinopsis cinerea (Coprinus cinereus).</title>
        <authorList>
            <person name="Stajich J.E."/>
            <person name="Wilke S.K."/>
            <person name="Ahren D."/>
            <person name="Au C.H."/>
            <person name="Birren B.W."/>
            <person name="Borodovsky M."/>
            <person name="Burns C."/>
            <person name="Canback B."/>
            <person name="Casselton L.A."/>
            <person name="Cheng C.K."/>
            <person name="Deng J."/>
            <person name="Dietrich F.S."/>
            <person name="Fargo D.C."/>
            <person name="Farman M.L."/>
            <person name="Gathman A.C."/>
            <person name="Goldberg J."/>
            <person name="Guigo R."/>
            <person name="Hoegger P.J."/>
            <person name="Hooker J.B."/>
            <person name="Huggins A."/>
            <person name="James T.Y."/>
            <person name="Kamada T."/>
            <person name="Kilaru S."/>
            <person name="Kodira C."/>
            <person name="Kues U."/>
            <person name="Kupfer D."/>
            <person name="Kwan H.S."/>
            <person name="Lomsadze A."/>
            <person name="Li W."/>
            <person name="Lilly W.W."/>
            <person name="Ma L.J."/>
            <person name="Mackey A.J."/>
            <person name="Manning G."/>
            <person name="Martin F."/>
            <person name="Muraguchi H."/>
            <person name="Natvig D.O."/>
            <person name="Palmerini H."/>
            <person name="Ramesh M.A."/>
            <person name="Rehmeyer C.J."/>
            <person name="Roe B.A."/>
            <person name="Shenoy N."/>
            <person name="Stanke M."/>
            <person name="Ter-Hovhannisyan V."/>
            <person name="Tunlid A."/>
            <person name="Velagapudi R."/>
            <person name="Vision T.J."/>
            <person name="Zeng Q."/>
            <person name="Zolan M.E."/>
            <person name="Pukkila P.J."/>
        </authorList>
    </citation>
    <scope>NUCLEOTIDE SEQUENCE [LARGE SCALE GENOMIC DNA]</scope>
    <source>
        <strain evidence="3">Okayama-7 / 130 / ATCC MYA-4618 / FGSC 9003</strain>
    </source>
</reference>
<dbReference type="VEuPathDB" id="FungiDB:CC1G_15320"/>
<keyword evidence="3" id="KW-1185">Reference proteome</keyword>
<dbReference type="HOGENOM" id="CLU_520747_0_0_1"/>
<evidence type="ECO:0000313" key="2">
    <source>
        <dbReference type="EMBL" id="EFI26919.1"/>
    </source>
</evidence>
<dbReference type="RefSeq" id="XP_002910413.1">
    <property type="nucleotide sequence ID" value="XM_002910367.1"/>
</dbReference>
<gene>
    <name evidence="2" type="ORF">CC1G_15320</name>
</gene>
<dbReference type="eggNOG" id="ENOG502T1H2">
    <property type="taxonomic scope" value="Eukaryota"/>
</dbReference>
<feature type="compositionally biased region" description="Low complexity" evidence="1">
    <location>
        <begin position="391"/>
        <end position="421"/>
    </location>
</feature>
<dbReference type="OrthoDB" id="3222453at2759"/>
<dbReference type="Proteomes" id="UP000001861">
    <property type="component" value="Unassembled WGS sequence"/>
</dbReference>
<feature type="region of interest" description="Disordered" evidence="1">
    <location>
        <begin position="1"/>
        <end position="99"/>
    </location>
</feature>
<feature type="compositionally biased region" description="Low complexity" evidence="1">
    <location>
        <begin position="324"/>
        <end position="341"/>
    </location>
</feature>
<feature type="compositionally biased region" description="Low complexity" evidence="1">
    <location>
        <begin position="1"/>
        <end position="12"/>
    </location>
</feature>
<organism evidence="2 3">
    <name type="scientific">Coprinopsis cinerea (strain Okayama-7 / 130 / ATCC MYA-4618 / FGSC 9003)</name>
    <name type="common">Inky cap fungus</name>
    <name type="synonym">Hormographiella aspergillata</name>
    <dbReference type="NCBI Taxonomy" id="240176"/>
    <lineage>
        <taxon>Eukaryota</taxon>
        <taxon>Fungi</taxon>
        <taxon>Dikarya</taxon>
        <taxon>Basidiomycota</taxon>
        <taxon>Agaricomycotina</taxon>
        <taxon>Agaricomycetes</taxon>
        <taxon>Agaricomycetidae</taxon>
        <taxon>Agaricales</taxon>
        <taxon>Agaricineae</taxon>
        <taxon>Psathyrellaceae</taxon>
        <taxon>Coprinopsis</taxon>
    </lineage>
</organism>